<protein>
    <submittedName>
        <fullName evidence="1">Non-specific serine/threonine protein kinase protein</fullName>
        <ecNumber evidence="1">2.7.11.1</ecNumber>
    </submittedName>
</protein>
<dbReference type="EC" id="2.7.11.1" evidence="1"/>
<gene>
    <name evidence="1" type="ORF">IHE45_03G030100</name>
</gene>
<dbReference type="Proteomes" id="UP000827976">
    <property type="component" value="Chromosome 3"/>
</dbReference>
<proteinExistence type="predicted"/>
<name>A0ACB7WK03_DIOAL</name>
<evidence type="ECO:0000313" key="1">
    <source>
        <dbReference type="EMBL" id="KAH7688386.1"/>
    </source>
</evidence>
<comment type="caution">
    <text evidence="1">The sequence shown here is derived from an EMBL/GenBank/DDBJ whole genome shotgun (WGS) entry which is preliminary data.</text>
</comment>
<keyword evidence="1" id="KW-0418">Kinase</keyword>
<dbReference type="EMBL" id="CM037013">
    <property type="protein sequence ID" value="KAH7688386.1"/>
    <property type="molecule type" value="Genomic_DNA"/>
</dbReference>
<keyword evidence="2" id="KW-1185">Reference proteome</keyword>
<reference evidence="2" key="1">
    <citation type="journal article" date="2022" name="Nat. Commun.">
        <title>Chromosome evolution and the genetic basis of agronomically important traits in greater yam.</title>
        <authorList>
            <person name="Bredeson J.V."/>
            <person name="Lyons J.B."/>
            <person name="Oniyinde I.O."/>
            <person name="Okereke N.R."/>
            <person name="Kolade O."/>
            <person name="Nnabue I."/>
            <person name="Nwadili C.O."/>
            <person name="Hribova E."/>
            <person name="Parker M."/>
            <person name="Nwogha J."/>
            <person name="Shu S."/>
            <person name="Carlson J."/>
            <person name="Kariba R."/>
            <person name="Muthemba S."/>
            <person name="Knop K."/>
            <person name="Barton G.J."/>
            <person name="Sherwood A.V."/>
            <person name="Lopez-Montes A."/>
            <person name="Asiedu R."/>
            <person name="Jamnadass R."/>
            <person name="Muchugi A."/>
            <person name="Goodstein D."/>
            <person name="Egesi C.N."/>
            <person name="Featherston J."/>
            <person name="Asfaw A."/>
            <person name="Simpson G.G."/>
            <person name="Dolezel J."/>
            <person name="Hendre P.S."/>
            <person name="Van Deynze A."/>
            <person name="Kumar P.L."/>
            <person name="Obidiegwu J.E."/>
            <person name="Bhattacharjee R."/>
            <person name="Rokhsar D.S."/>
        </authorList>
    </citation>
    <scope>NUCLEOTIDE SEQUENCE [LARGE SCALE GENOMIC DNA]</scope>
    <source>
        <strain evidence="2">cv. TDa95/00328</strain>
    </source>
</reference>
<organism evidence="1 2">
    <name type="scientific">Dioscorea alata</name>
    <name type="common">Purple yam</name>
    <dbReference type="NCBI Taxonomy" id="55571"/>
    <lineage>
        <taxon>Eukaryota</taxon>
        <taxon>Viridiplantae</taxon>
        <taxon>Streptophyta</taxon>
        <taxon>Embryophyta</taxon>
        <taxon>Tracheophyta</taxon>
        <taxon>Spermatophyta</taxon>
        <taxon>Magnoliopsida</taxon>
        <taxon>Liliopsida</taxon>
        <taxon>Dioscoreales</taxon>
        <taxon>Dioscoreaceae</taxon>
        <taxon>Dioscorea</taxon>
    </lineage>
</organism>
<keyword evidence="1" id="KW-0723">Serine/threonine-protein kinase</keyword>
<keyword evidence="1" id="KW-0808">Transferase</keyword>
<sequence length="1050" mass="118184">MEVCELHIPMISPCLDLPNQFPTTETTQGQPIEWKNHASTWTAMKNVNRWILRKNLRPKAMPNGYLACIEEERIALLDIKFSITADGHPFFQKWNISYSSDCCSWHRIRCSRITKRITNLDLSWDLQSGARFSYYTLNISLFLPFKELRSLVLFNNGNTACLPIDCFQHLVPLKRLEYLDISANYFDGKTLASLSALRSLKGLALIGNGMESDSFISALGDWLRMNRLESLDVSSNSLNATIVPFLAGLTSLKTLSLSDNQMQGRLPFKELSGLNKLEVLDLSWNEFSGDIPSLENEWSSLKVLSVSRNKLNGTSLEGLCKTKKLQELDLSSNKLIGDLPSCLGYLSSLKFFAISNNQLKTDFPSAMIKNLTMLEYVFFNDNNFEGTFPISSLINHTELKLLDLSNNNWLEVQTEYPSLLPSFQLDGIILANCIVNSSILTFLSSQHYIRYIDLSNSNMNGDISTWLFENKTNLNFLDFHNNSLTGQLIFPSHVKINLSWLDLSNNKLIGEIPVSFGFSLPNLTYLNMSRNLLQGAIPPSFSYIPQLQYLDLSNNNFSGQPSDSIGGLHQLDILDLSKNKFHGKLLPENSNLASLSSLLLNDNQFVGEIPSYLCQSRLMFVDISENQLSGNLPSCLSNLFLIILNVGGNNLEGQLLNELCNYSSLQYLDLSRNHFFGEIPSCFNLSNLEYLNLNDNLLTGLIPIALSGTPLKILDIGNNEFFGDISSWIRGAILNLEILSLKGNNFTGPISEKICNLKYVRILDLSYNNFSGHIPSCLDNMGHVESVRSYSVEINTGITWEFRPSYKGILEVKDYGGYLTIMEVEDIDFETKSRSYIYKGRIINYFSGLDLSCNQLVGKIPMEMGNMSWLRALNLSNNQLSGPIPDTLSRLTDIESLDLSCNMLTGSIPTQLAELYFIEVFSVAYNNLSGPTLGRVSQFSTFDESSYQGNPYLCGPPLIRNCTPVPSPRQGEVEGEYGNEEAIDNLLFFASFTLAFIIGFWGWMALLYFKRSLRCSLFLAVDSYSEDVLFRFNNLVAKKKVMFLGMHLII</sequence>
<evidence type="ECO:0000313" key="2">
    <source>
        <dbReference type="Proteomes" id="UP000827976"/>
    </source>
</evidence>
<accession>A0ACB7WK03</accession>